<dbReference type="PROSITE" id="PS50213">
    <property type="entry name" value="FAS1"/>
    <property type="match status" value="1"/>
</dbReference>
<dbReference type="PANTHER" id="PTHR10900:SF77">
    <property type="entry name" value="FI19380P1"/>
    <property type="match status" value="1"/>
</dbReference>
<feature type="region of interest" description="Disordered" evidence="1">
    <location>
        <begin position="251"/>
        <end position="294"/>
    </location>
</feature>
<proteinExistence type="predicted"/>
<dbReference type="AlphaFoldDB" id="A0A4P5ZE14"/>
<protein>
    <submittedName>
        <fullName evidence="3">Fasciclin domain protein</fullName>
    </submittedName>
</protein>
<feature type="region of interest" description="Disordered" evidence="1">
    <location>
        <begin position="50"/>
        <end position="110"/>
    </location>
</feature>
<dbReference type="SUPFAM" id="SSF82153">
    <property type="entry name" value="FAS1 domain"/>
    <property type="match status" value="1"/>
</dbReference>
<evidence type="ECO:0000313" key="4">
    <source>
        <dbReference type="Proteomes" id="UP000299794"/>
    </source>
</evidence>
<evidence type="ECO:0000259" key="2">
    <source>
        <dbReference type="PROSITE" id="PS50213"/>
    </source>
</evidence>
<accession>A0A4P5ZE14</accession>
<organism evidence="3 4">
    <name type="scientific">Planktothrix agardhii CCAP 1459/11A</name>
    <dbReference type="NCBI Taxonomy" id="282420"/>
    <lineage>
        <taxon>Bacteria</taxon>
        <taxon>Bacillati</taxon>
        <taxon>Cyanobacteriota</taxon>
        <taxon>Cyanophyceae</taxon>
        <taxon>Oscillatoriophycideae</taxon>
        <taxon>Oscillatoriales</taxon>
        <taxon>Microcoleaceae</taxon>
        <taxon>Planktothrix</taxon>
    </lineage>
</organism>
<dbReference type="RefSeq" id="WP_237157215.1">
    <property type="nucleotide sequence ID" value="NZ_BJCD01000042.1"/>
</dbReference>
<feature type="compositionally biased region" description="Polar residues" evidence="1">
    <location>
        <begin position="50"/>
        <end position="59"/>
    </location>
</feature>
<dbReference type="InterPro" id="IPR050904">
    <property type="entry name" value="Adhesion/Biosynth-related"/>
</dbReference>
<dbReference type="PANTHER" id="PTHR10900">
    <property type="entry name" value="PERIOSTIN-RELATED"/>
    <property type="match status" value="1"/>
</dbReference>
<dbReference type="GO" id="GO:0005615">
    <property type="term" value="C:extracellular space"/>
    <property type="evidence" value="ECO:0007669"/>
    <property type="project" value="TreeGrafter"/>
</dbReference>
<evidence type="ECO:0000313" key="3">
    <source>
        <dbReference type="EMBL" id="GDZ94300.1"/>
    </source>
</evidence>
<dbReference type="Proteomes" id="UP000299794">
    <property type="component" value="Unassembled WGS sequence"/>
</dbReference>
<evidence type="ECO:0000256" key="1">
    <source>
        <dbReference type="SAM" id="MobiDB-lite"/>
    </source>
</evidence>
<dbReference type="FunFam" id="2.30.180.10:FF:000019">
    <property type="entry name" value="Cell surface lipoprotein"/>
    <property type="match status" value="1"/>
</dbReference>
<name>A0A4P5ZE14_PLAAG</name>
<dbReference type="SMART" id="SM00554">
    <property type="entry name" value="FAS1"/>
    <property type="match status" value="1"/>
</dbReference>
<gene>
    <name evidence="3" type="ORF">PA905_22550</name>
</gene>
<dbReference type="Gene3D" id="2.30.180.10">
    <property type="entry name" value="FAS1 domain"/>
    <property type="match status" value="1"/>
</dbReference>
<reference evidence="4" key="1">
    <citation type="submission" date="2019-02" db="EMBL/GenBank/DDBJ databases">
        <title>Draft genome sequence of Planktothrix agardhii NIES-905.</title>
        <authorList>
            <person name="Yamaguchi H."/>
            <person name="Suzuki S."/>
            <person name="Kawachi M."/>
        </authorList>
    </citation>
    <scope>NUCLEOTIDE SEQUENCE [LARGE SCALE GENOMIC DNA]</scope>
    <source>
        <strain evidence="4">CCAP 1459/11A</strain>
    </source>
</reference>
<dbReference type="Pfam" id="PF02469">
    <property type="entry name" value="Fasciclin"/>
    <property type="match status" value="1"/>
</dbReference>
<dbReference type="EMBL" id="BJCD01000042">
    <property type="protein sequence ID" value="GDZ94300.1"/>
    <property type="molecule type" value="Genomic_DNA"/>
</dbReference>
<dbReference type="InterPro" id="IPR000782">
    <property type="entry name" value="FAS1_domain"/>
</dbReference>
<dbReference type="InterPro" id="IPR036378">
    <property type="entry name" value="FAS1_dom_sf"/>
</dbReference>
<feature type="domain" description="FAS1" evidence="2">
    <location>
        <begin position="116"/>
        <end position="247"/>
    </location>
</feature>
<feature type="compositionally biased region" description="Low complexity" evidence="1">
    <location>
        <begin position="60"/>
        <end position="102"/>
    </location>
</feature>
<sequence length="294" mass="29753">MPRITSAICVAVYNQNRQTMSNKAQMTKKFLILLATVSSVAALGACGQPSANNTTPGQPTTEQAAGTTGSATTPETTASTASPSPATGTTASTATTTPAVASEKTDTTTNLVSNESESIVQIAAANPSFSTFTKAVEAAGLTETLSAPGAYTVFAPTDEAFAALPAGTLEELMKPENKEKLAKILQYHVLANKVASAEIKPGEVATVEGDPVNLEVAEGKVTVNGAEVIQPDINANNGVIHVIKVVILPPGVGSPTTTSPEATSPTTTSPEATSPTTTSPEATSPTTTPTTAPQ</sequence>
<comment type="caution">
    <text evidence="3">The sequence shown here is derived from an EMBL/GenBank/DDBJ whole genome shotgun (WGS) entry which is preliminary data.</text>
</comment>